<dbReference type="EMBL" id="BONZ01000027">
    <property type="protein sequence ID" value="GIH14578.1"/>
    <property type="molecule type" value="Genomic_DNA"/>
</dbReference>
<name>A0A8J3VQQ4_9ACTN</name>
<evidence type="ECO:0000256" key="2">
    <source>
        <dbReference type="ARBA" id="ARBA00022729"/>
    </source>
</evidence>
<dbReference type="CDD" id="cd06337">
    <property type="entry name" value="PBP1_ABC_ligand_binding-like"/>
    <property type="match status" value="1"/>
</dbReference>
<dbReference type="InterPro" id="IPR028081">
    <property type="entry name" value="Leu-bd"/>
</dbReference>
<dbReference type="PANTHER" id="PTHR30483:SF6">
    <property type="entry name" value="PERIPLASMIC BINDING PROTEIN OF ABC TRANSPORTER FOR NATURAL AMINO ACIDS"/>
    <property type="match status" value="1"/>
</dbReference>
<dbReference type="PANTHER" id="PTHR30483">
    <property type="entry name" value="LEUCINE-SPECIFIC-BINDING PROTEIN"/>
    <property type="match status" value="1"/>
</dbReference>
<evidence type="ECO:0000313" key="5">
    <source>
        <dbReference type="Proteomes" id="UP000642748"/>
    </source>
</evidence>
<dbReference type="InterPro" id="IPR028082">
    <property type="entry name" value="Peripla_BP_I"/>
</dbReference>
<organism evidence="4 5">
    <name type="scientific">Rugosimonospora africana</name>
    <dbReference type="NCBI Taxonomy" id="556532"/>
    <lineage>
        <taxon>Bacteria</taxon>
        <taxon>Bacillati</taxon>
        <taxon>Actinomycetota</taxon>
        <taxon>Actinomycetes</taxon>
        <taxon>Micromonosporales</taxon>
        <taxon>Micromonosporaceae</taxon>
        <taxon>Rugosimonospora</taxon>
    </lineage>
</organism>
<protein>
    <submittedName>
        <fullName evidence="4">ABC transporter substrate-binding protein</fullName>
    </submittedName>
</protein>
<feature type="domain" description="Leucine-binding protein" evidence="3">
    <location>
        <begin position="50"/>
        <end position="390"/>
    </location>
</feature>
<dbReference type="RefSeq" id="WP_203918241.1">
    <property type="nucleotide sequence ID" value="NZ_BONZ01000027.1"/>
</dbReference>
<comment type="similarity">
    <text evidence="1">Belongs to the leucine-binding protein family.</text>
</comment>
<dbReference type="InterPro" id="IPR051010">
    <property type="entry name" value="BCAA_transport"/>
</dbReference>
<dbReference type="AlphaFoldDB" id="A0A8J3VQQ4"/>
<evidence type="ECO:0000256" key="1">
    <source>
        <dbReference type="ARBA" id="ARBA00010062"/>
    </source>
</evidence>
<dbReference type="Proteomes" id="UP000642748">
    <property type="component" value="Unassembled WGS sequence"/>
</dbReference>
<dbReference type="PROSITE" id="PS51318">
    <property type="entry name" value="TAT"/>
    <property type="match status" value="1"/>
</dbReference>
<comment type="caution">
    <text evidence="4">The sequence shown here is derived from an EMBL/GenBank/DDBJ whole genome shotgun (WGS) entry which is preliminary data.</text>
</comment>
<accession>A0A8J3VQQ4</accession>
<proteinExistence type="inferred from homology"/>
<dbReference type="Pfam" id="PF13458">
    <property type="entry name" value="Peripla_BP_6"/>
    <property type="match status" value="1"/>
</dbReference>
<dbReference type="InterPro" id="IPR006311">
    <property type="entry name" value="TAT_signal"/>
</dbReference>
<dbReference type="Gene3D" id="3.40.50.2300">
    <property type="match status" value="2"/>
</dbReference>
<sequence>MTASVTPGGLPRRSVLKAIGAGAAVTGGAGLLAACSKGLKGTGSTGDSGTLKIGYVSPQTGPLASFAASDNFVIKQVTDALSKGITAGGKHRGVQIVVKDSQSTTTRAADVTKELILTDKVDIVLASATPDTANPVADQCEANGVPNVSTIVPWEAWFFGRGKKEGESFKYTTMFFFGMKEFTDLFTHMWGSIGATNKTVACLWPNDTDANAFRSGFPPAMGPKGYKVIDPGGYQDEISDFSSQISRFKAADAELFTCTPLPPDFQTFWKQAAQQGYRPKLATVAKVMLFPSEADSLGQLTNNIATDVWWSPSHPYKSTFDGKTAQQLADDFATQTGKQWSQALGSVYSLFEIAAKALSGASDPKDRDEVAHQLQTMKIEGMSGQLDFTAGPQPGIAIQTPVGGQWRKGKKFPWDMYLVDNTFNPDVATTGDLQPTS</sequence>
<reference evidence="4" key="1">
    <citation type="submission" date="2021-01" db="EMBL/GenBank/DDBJ databases">
        <title>Whole genome shotgun sequence of Rugosimonospora africana NBRC 104875.</title>
        <authorList>
            <person name="Komaki H."/>
            <person name="Tamura T."/>
        </authorList>
    </citation>
    <scope>NUCLEOTIDE SEQUENCE</scope>
    <source>
        <strain evidence="4">NBRC 104875</strain>
    </source>
</reference>
<evidence type="ECO:0000313" key="4">
    <source>
        <dbReference type="EMBL" id="GIH14578.1"/>
    </source>
</evidence>
<dbReference type="SUPFAM" id="SSF53822">
    <property type="entry name" value="Periplasmic binding protein-like I"/>
    <property type="match status" value="1"/>
</dbReference>
<evidence type="ECO:0000259" key="3">
    <source>
        <dbReference type="Pfam" id="PF13458"/>
    </source>
</evidence>
<gene>
    <name evidence="4" type="ORF">Raf01_27500</name>
</gene>
<keyword evidence="2" id="KW-0732">Signal</keyword>
<keyword evidence="5" id="KW-1185">Reference proteome</keyword>